<dbReference type="Gene3D" id="3.30.750.44">
    <property type="match status" value="1"/>
</dbReference>
<dbReference type="Gene3D" id="3.90.226.10">
    <property type="entry name" value="2-enoyl-CoA Hydratase, Chain A, domain 1"/>
    <property type="match status" value="1"/>
</dbReference>
<dbReference type="InterPro" id="IPR036034">
    <property type="entry name" value="PDZ_sf"/>
</dbReference>
<dbReference type="Proteomes" id="UP000238157">
    <property type="component" value="Unassembled WGS sequence"/>
</dbReference>
<feature type="active site" description="Nucleophile" evidence="8">
    <location>
        <position position="946"/>
    </location>
</feature>
<dbReference type="EMBL" id="PVTR01000001">
    <property type="protein sequence ID" value="PRY90487.1"/>
    <property type="molecule type" value="Genomic_DNA"/>
</dbReference>
<feature type="compositionally biased region" description="Basic and acidic residues" evidence="9">
    <location>
        <begin position="528"/>
        <end position="542"/>
    </location>
</feature>
<evidence type="ECO:0000259" key="10">
    <source>
        <dbReference type="SMART" id="SM00245"/>
    </source>
</evidence>
<dbReference type="Pfam" id="PF26550">
    <property type="entry name" value="Tricorn_2nd"/>
    <property type="match status" value="1"/>
</dbReference>
<evidence type="ECO:0000256" key="7">
    <source>
        <dbReference type="PIRNR" id="PIRNR036421"/>
    </source>
</evidence>
<evidence type="ECO:0000256" key="2">
    <source>
        <dbReference type="ARBA" id="ARBA00008524"/>
    </source>
</evidence>
<evidence type="ECO:0000313" key="11">
    <source>
        <dbReference type="EMBL" id="PRY90487.1"/>
    </source>
</evidence>
<comment type="similarity">
    <text evidence="2 7">Belongs to the peptidase S41B family.</text>
</comment>
<comment type="caution">
    <text evidence="11">The sequence shown here is derived from an EMBL/GenBank/DDBJ whole genome shotgun (WGS) entry which is preliminary data.</text>
</comment>
<dbReference type="EC" id="3.4.21.-" evidence="7"/>
<dbReference type="SUPFAM" id="SSF52096">
    <property type="entry name" value="ClpP/crotonase"/>
    <property type="match status" value="1"/>
</dbReference>
<dbReference type="InterPro" id="IPR029414">
    <property type="entry name" value="Tricorn_PDZ"/>
</dbReference>
<protein>
    <recommendedName>
        <fullName evidence="7">Tricorn protease homolog</fullName>
        <ecNumber evidence="7">3.4.21.-</ecNumber>
    </recommendedName>
</protein>
<dbReference type="PANTHER" id="PTHR43253:SF1">
    <property type="entry name" value="TRICORN PROTEASE HOMOLOG 2-RELATED"/>
    <property type="match status" value="1"/>
</dbReference>
<dbReference type="SUPFAM" id="SSF82171">
    <property type="entry name" value="DPP6 N-terminal domain-like"/>
    <property type="match status" value="1"/>
</dbReference>
<dbReference type="Pfam" id="PF03572">
    <property type="entry name" value="Peptidase_S41"/>
    <property type="match status" value="1"/>
</dbReference>
<proteinExistence type="inferred from homology"/>
<gene>
    <name evidence="11" type="ORF">CLW00_101148</name>
</gene>
<sequence>MSFGQGSRLLREPTISDQYIVFVHANDLWRVEKEGGQAIRLTSNEGQEQLPRFSPDGKHVAFTAQYDGNTDVYIIPTEGGEPKRLTWHPGADLVTGWTPDSKHILFTSARENVPTKESKFYKISIEGGMEEALPIPRAVNGRLSTDGNKMAYQQIAFWDPEWRNYRGGQAKPIWIVDMNDFSLKKTPRSDNERHTLPIWHGDKVFFLSELDYASNIWSYHPESEELKQETFHVDFDVKNHDSNGKELVYEQGGYLHLLNPETGESKQLTIEIKGDFHWARERWVDVNSRGLLNASLSPTGQRALFEFRGDIITVPKEKGNARNLTNSSHSAERAPVWSPDGKQIAWFSDISGEYQLMIGDQEGLESAKEIKLPNNSFYFKPAWSADGKYISFTDTDYNLWLVNVTNAEARILDTDRFAHPNRSLNPEWSPDSKWIAYSRLLDNQFKAIFIHNIETNKKIQLTDGMADAITPIWDVKGEYLYFLASTNFGLNTGWLDMSSYDRPITRSLYAAVLSKNGKSPLLPESDEEKEKTDKNDNKEENGKVTVTIDEEGLGHRIVAMDIPDRNYTSLYAGPENHLFYTENVPNETAETLHRYNFKDRKAEEFMTKVAQVAISQDRKSLLYQSNGNWGIMETTAGVKKPGDGALKALSGFKVKVKPQEEWHQIYREGWRYQRDFLYVDNVHGAPWDEIYEWYKPWVDHVKHRTDMNYVIDILGGEVAVGHSYTSGGDFPSIKTVDIGLLGADFEFTNGKYRISKIYNGESWNPSIKAPLAVPGLKIKEGDYLLEVEGKEIKEGENFYSYFENTANKQIRIRVNEKPQYEGSRVLTVVPVPNENSLRMIDWVEGNRRKVDELSDGKLAYVYIPNTSQPGYTYFNRYYFAQQDKKGAVIDERNNGGGSAADYMVDIMARELHGYFNSRAGDRKPFTTPMSGIWGPKVMLINERAGSGGDLLPYLFNKMEIGPLIGTQTWGGLVGTWDTPPFIDGGRMVAPRGGFFDVDGEWAVEGVGISPDIEVEQEPKLVIEGSDPQLEKAVMEALRLLETEGVELKPEPAAPIRYFRPEKKD</sequence>
<keyword evidence="4 7" id="KW-0645">Protease</keyword>
<dbReference type="AlphaFoldDB" id="A0A2T0WUY4"/>
<comment type="subcellular location">
    <subcellularLocation>
        <location evidence="1 7">Cytoplasm</location>
    </subcellularLocation>
</comment>
<dbReference type="PANTHER" id="PTHR43253">
    <property type="entry name" value="TRICORN PROTEASE HOMOLOG 2-RELATED"/>
    <property type="match status" value="1"/>
</dbReference>
<reference evidence="11 12" key="1">
    <citation type="submission" date="2018-03" db="EMBL/GenBank/DDBJ databases">
        <title>Genomic Encyclopedia of Archaeal and Bacterial Type Strains, Phase II (KMG-II): from individual species to whole genera.</title>
        <authorList>
            <person name="Goeker M."/>
        </authorList>
    </citation>
    <scope>NUCLEOTIDE SEQUENCE [LARGE SCALE GENOMIC DNA]</scope>
    <source>
        <strain evidence="11 12">DSM 27929</strain>
    </source>
</reference>
<dbReference type="GO" id="GO:0008236">
    <property type="term" value="F:serine-type peptidase activity"/>
    <property type="evidence" value="ECO:0007669"/>
    <property type="project" value="UniProtKB-UniRule"/>
</dbReference>
<evidence type="ECO:0000256" key="4">
    <source>
        <dbReference type="ARBA" id="ARBA00022670"/>
    </source>
</evidence>
<keyword evidence="5 7" id="KW-0378">Hydrolase</keyword>
<dbReference type="SMART" id="SM00245">
    <property type="entry name" value="TSPc"/>
    <property type="match status" value="1"/>
</dbReference>
<feature type="active site" description="Charge relay system" evidence="8">
    <location>
        <position position="722"/>
    </location>
</feature>
<accession>A0A2T0WUY4</accession>
<dbReference type="InterPro" id="IPR028204">
    <property type="entry name" value="Tricorn_C1"/>
</dbReference>
<dbReference type="Gene3D" id="2.130.10.10">
    <property type="entry name" value="YVTN repeat-like/Quinoprotein amine dehydrogenase"/>
    <property type="match status" value="1"/>
</dbReference>
<evidence type="ECO:0000313" key="12">
    <source>
        <dbReference type="Proteomes" id="UP000238157"/>
    </source>
</evidence>
<feature type="region of interest" description="Disordered" evidence="9">
    <location>
        <begin position="519"/>
        <end position="543"/>
    </location>
</feature>
<dbReference type="CDD" id="cd07562">
    <property type="entry name" value="Peptidase_S41_TRI"/>
    <property type="match status" value="1"/>
</dbReference>
<keyword evidence="3 7" id="KW-0963">Cytoplasm</keyword>
<dbReference type="Pfam" id="PF14684">
    <property type="entry name" value="Tricorn_C1"/>
    <property type="match status" value="1"/>
</dbReference>
<keyword evidence="12" id="KW-1185">Reference proteome</keyword>
<evidence type="ECO:0000256" key="9">
    <source>
        <dbReference type="SAM" id="MobiDB-lite"/>
    </source>
</evidence>
<organism evidence="11 12">
    <name type="scientific">Mongoliibacter ruber</name>
    <dbReference type="NCBI Taxonomy" id="1750599"/>
    <lineage>
        <taxon>Bacteria</taxon>
        <taxon>Pseudomonadati</taxon>
        <taxon>Bacteroidota</taxon>
        <taxon>Cytophagia</taxon>
        <taxon>Cytophagales</taxon>
        <taxon>Cyclobacteriaceae</taxon>
        <taxon>Mongoliibacter</taxon>
    </lineage>
</organism>
<feature type="domain" description="Tail specific protease" evidence="10">
    <location>
        <begin position="821"/>
        <end position="1015"/>
    </location>
</feature>
<evidence type="ECO:0000256" key="5">
    <source>
        <dbReference type="ARBA" id="ARBA00022801"/>
    </source>
</evidence>
<evidence type="ECO:0000256" key="8">
    <source>
        <dbReference type="PIRSR" id="PIRSR036421-1"/>
    </source>
</evidence>
<dbReference type="PIRSF" id="PIRSF036421">
    <property type="entry name" value="Tricorn_protease"/>
    <property type="match status" value="1"/>
</dbReference>
<evidence type="ECO:0000256" key="6">
    <source>
        <dbReference type="ARBA" id="ARBA00022825"/>
    </source>
</evidence>
<dbReference type="SUPFAM" id="SSF50156">
    <property type="entry name" value="PDZ domain-like"/>
    <property type="match status" value="1"/>
</dbReference>
<evidence type="ECO:0000256" key="3">
    <source>
        <dbReference type="ARBA" id="ARBA00022490"/>
    </source>
</evidence>
<dbReference type="InterPro" id="IPR029045">
    <property type="entry name" value="ClpP/crotonase-like_dom_sf"/>
</dbReference>
<dbReference type="GO" id="GO:0005737">
    <property type="term" value="C:cytoplasm"/>
    <property type="evidence" value="ECO:0007669"/>
    <property type="project" value="UniProtKB-SubCell"/>
</dbReference>
<dbReference type="GO" id="GO:0006508">
    <property type="term" value="P:proteolysis"/>
    <property type="evidence" value="ECO:0007669"/>
    <property type="project" value="UniProtKB-UniRule"/>
</dbReference>
<dbReference type="Gene3D" id="2.30.42.10">
    <property type="match status" value="1"/>
</dbReference>
<name>A0A2T0WUY4_9BACT</name>
<dbReference type="InterPro" id="IPR015943">
    <property type="entry name" value="WD40/YVTN_repeat-like_dom_sf"/>
</dbReference>
<evidence type="ECO:0000256" key="1">
    <source>
        <dbReference type="ARBA" id="ARBA00004496"/>
    </source>
</evidence>
<keyword evidence="6 7" id="KW-0720">Serine protease</keyword>
<dbReference type="Gene3D" id="2.120.10.60">
    <property type="entry name" value="Tricorn protease N-terminal domain"/>
    <property type="match status" value="1"/>
</dbReference>
<dbReference type="Pfam" id="PF14685">
    <property type="entry name" value="PDZ_Tricorn"/>
    <property type="match status" value="1"/>
</dbReference>
<dbReference type="Pfam" id="PF26549">
    <property type="entry name" value="Tricorn_N"/>
    <property type="match status" value="1"/>
</dbReference>
<comment type="function">
    <text evidence="7">Degrades oligopeptides.</text>
</comment>
<dbReference type="InterPro" id="IPR012393">
    <property type="entry name" value="Tricorn_protease"/>
</dbReference>
<dbReference type="InterPro" id="IPR005151">
    <property type="entry name" value="Tail-specific_protease"/>
</dbReference>
<feature type="active site" description="Charge relay system" evidence="8">
    <location>
        <position position="1004"/>
    </location>
</feature>